<reference evidence="1" key="1">
    <citation type="journal article" date="2015" name="Nature">
        <title>Complex archaea that bridge the gap between prokaryotes and eukaryotes.</title>
        <authorList>
            <person name="Spang A."/>
            <person name="Saw J.H."/>
            <person name="Jorgensen S.L."/>
            <person name="Zaremba-Niedzwiedzka K."/>
            <person name="Martijn J."/>
            <person name="Lind A.E."/>
            <person name="van Eijk R."/>
            <person name="Schleper C."/>
            <person name="Guy L."/>
            <person name="Ettema T.J."/>
        </authorList>
    </citation>
    <scope>NUCLEOTIDE SEQUENCE</scope>
</reference>
<dbReference type="EMBL" id="LAZR01000978">
    <property type="protein sequence ID" value="KKN53289.1"/>
    <property type="molecule type" value="Genomic_DNA"/>
</dbReference>
<gene>
    <name evidence="1" type="ORF">LCGC14_0603890</name>
</gene>
<proteinExistence type="predicted"/>
<sequence>MSGPATPFERLLQHIIAGEAVSAGVTNRAPQQLGRRTQYLFDRLQLLAAGEALFYHDVNLEVAALVGHVVYYNPTTDQYERAIAAVDYNPAAGWFEIAPSSFVVGMVYSKTANDRGSILTVGALRDFDLANTIDDPTVAGPYYLSMTTPGKLTQFKPPVSVFTLYNRGDDSFHFYPTPRDVLEDHVHYRYHLFAQPAGDHNCIEIADDDVHRVLNPDANLPGWLPADHPSFAGVAPAGAKFGYNLAKHPELQAVWPPTPADASHVERNGKGVPSNGAVRPTVLVDANGLWWFDNCYGAAPWPPGYPDCFADSSSSPESSLSSVSGVQWDCLTPPEYMPDQAEQGLDQMVLVLWFTKMVFKTDDTVVTSLDPRSETEPISVLDCDGEPGSTGKLCLAFDWSKLQEVYPSAGFKGVKNLAQAKILRGPLVTGVKPGLRAEIAGIGTEDEDWAYDDETGLYHGNLQIGLQSVQDVSEGLIDLVAFNNVREEYDDVEKLFYFHFPSGRQSSFRGRIHLPRINMTASATPDQLKLYLWFWFLSRQAGSSAVPTLIATYRRYPRPVGVQALPVPSAEQDIDTGGEWDPSIAFTAAKQYAEAATPALDAYIGDTIFFTVGWAGIDPPALSEGFGIMRLGYRIELVP</sequence>
<organism evidence="1">
    <name type="scientific">marine sediment metagenome</name>
    <dbReference type="NCBI Taxonomy" id="412755"/>
    <lineage>
        <taxon>unclassified sequences</taxon>
        <taxon>metagenomes</taxon>
        <taxon>ecological metagenomes</taxon>
    </lineage>
</organism>
<protein>
    <submittedName>
        <fullName evidence="1">Uncharacterized protein</fullName>
    </submittedName>
</protein>
<name>A0A0F9REK6_9ZZZZ</name>
<comment type="caution">
    <text evidence="1">The sequence shown here is derived from an EMBL/GenBank/DDBJ whole genome shotgun (WGS) entry which is preliminary data.</text>
</comment>
<accession>A0A0F9REK6</accession>
<evidence type="ECO:0000313" key="1">
    <source>
        <dbReference type="EMBL" id="KKN53289.1"/>
    </source>
</evidence>
<dbReference type="AlphaFoldDB" id="A0A0F9REK6"/>